<feature type="binding site" evidence="8">
    <location>
        <begin position="145"/>
        <end position="147"/>
    </location>
    <ligand>
        <name>ATP</name>
        <dbReference type="ChEBI" id="CHEBI:30616"/>
    </ligand>
</feature>
<evidence type="ECO:0000313" key="10">
    <source>
        <dbReference type="EMBL" id="PVY94037.1"/>
    </source>
</evidence>
<dbReference type="AlphaFoldDB" id="A0A2U1E253"/>
<keyword evidence="4 8" id="KW-0067">ATP-binding</keyword>
<dbReference type="EC" id="6.1.1.2" evidence="8"/>
<keyword evidence="6 8" id="KW-0030">Aminoacyl-tRNA synthetase</keyword>
<dbReference type="InterPro" id="IPR014729">
    <property type="entry name" value="Rossmann-like_a/b/a_fold"/>
</dbReference>
<comment type="similarity">
    <text evidence="1 8 9">Belongs to the class-I aminoacyl-tRNA synthetase family.</text>
</comment>
<dbReference type="Gene3D" id="1.10.240.10">
    <property type="entry name" value="Tyrosyl-Transfer RNA Synthetase"/>
    <property type="match status" value="1"/>
</dbReference>
<feature type="binding site" evidence="8">
    <location>
        <begin position="9"/>
        <end position="11"/>
    </location>
    <ligand>
        <name>ATP</name>
        <dbReference type="ChEBI" id="CHEBI:30616"/>
    </ligand>
</feature>
<dbReference type="PANTHER" id="PTHR43766">
    <property type="entry name" value="TRYPTOPHAN--TRNA LIGASE, MITOCHONDRIAL"/>
    <property type="match status" value="1"/>
</dbReference>
<dbReference type="SUPFAM" id="SSF52374">
    <property type="entry name" value="Nucleotidylyl transferase"/>
    <property type="match status" value="1"/>
</dbReference>
<feature type="binding site" evidence="8">
    <location>
        <position position="184"/>
    </location>
    <ligand>
        <name>ATP</name>
        <dbReference type="ChEBI" id="CHEBI:30616"/>
    </ligand>
</feature>
<feature type="short sequence motif" description="'KMSKS' region" evidence="8">
    <location>
        <begin position="193"/>
        <end position="197"/>
    </location>
</feature>
<dbReference type="InterPro" id="IPR024109">
    <property type="entry name" value="Trp-tRNA-ligase_bac-type"/>
</dbReference>
<dbReference type="RefSeq" id="WP_116480319.1">
    <property type="nucleotide sequence ID" value="NZ_CAUPJO010000003.1"/>
</dbReference>
<dbReference type="GO" id="GO:0004830">
    <property type="term" value="F:tryptophan-tRNA ligase activity"/>
    <property type="evidence" value="ECO:0007669"/>
    <property type="project" value="UniProtKB-UniRule"/>
</dbReference>
<evidence type="ECO:0000256" key="6">
    <source>
        <dbReference type="ARBA" id="ARBA00023146"/>
    </source>
</evidence>
<keyword evidence="2 8" id="KW-0436">Ligase</keyword>
<evidence type="ECO:0000256" key="1">
    <source>
        <dbReference type="ARBA" id="ARBA00005594"/>
    </source>
</evidence>
<comment type="caution">
    <text evidence="10">The sequence shown here is derived from an EMBL/GenBank/DDBJ whole genome shotgun (WGS) entry which is preliminary data.</text>
</comment>
<evidence type="ECO:0000256" key="5">
    <source>
        <dbReference type="ARBA" id="ARBA00022917"/>
    </source>
</evidence>
<dbReference type="GO" id="GO:0005829">
    <property type="term" value="C:cytosol"/>
    <property type="evidence" value="ECO:0007669"/>
    <property type="project" value="TreeGrafter"/>
</dbReference>
<dbReference type="GO" id="GO:0006436">
    <property type="term" value="P:tryptophanyl-tRNA aminoacylation"/>
    <property type="evidence" value="ECO:0007669"/>
    <property type="project" value="UniProtKB-UniRule"/>
</dbReference>
<dbReference type="CDD" id="cd00806">
    <property type="entry name" value="TrpRS_core"/>
    <property type="match status" value="1"/>
</dbReference>
<dbReference type="InterPro" id="IPR002306">
    <property type="entry name" value="Trp-tRNA-ligase"/>
</dbReference>
<protein>
    <recommendedName>
        <fullName evidence="8">Tryptophan--tRNA ligase</fullName>
        <ecNumber evidence="8">6.1.1.2</ecNumber>
    </recommendedName>
    <alternativeName>
        <fullName evidence="8">Tryptophanyl-tRNA synthetase</fullName>
        <shortName evidence="8">TrpRS</shortName>
    </alternativeName>
</protein>
<organism evidence="10 11">
    <name type="scientific">Ezakiella coagulans</name>
    <dbReference type="NCBI Taxonomy" id="46507"/>
    <lineage>
        <taxon>Bacteria</taxon>
        <taxon>Bacillati</taxon>
        <taxon>Bacillota</taxon>
        <taxon>Tissierellia</taxon>
        <taxon>Ezakiella</taxon>
    </lineage>
</organism>
<dbReference type="Gene3D" id="3.40.50.620">
    <property type="entry name" value="HUPs"/>
    <property type="match status" value="1"/>
</dbReference>
<accession>A0A2U1E253</accession>
<dbReference type="NCBIfam" id="TIGR00233">
    <property type="entry name" value="trpS"/>
    <property type="match status" value="1"/>
</dbReference>
<comment type="subunit">
    <text evidence="8">Homodimer.</text>
</comment>
<reference evidence="10 11" key="1">
    <citation type="submission" date="2018-04" db="EMBL/GenBank/DDBJ databases">
        <title>Genomic Encyclopedia of Type Strains, Phase IV (KMG-IV): sequencing the most valuable type-strain genomes for metagenomic binning, comparative biology and taxonomic classification.</title>
        <authorList>
            <person name="Goeker M."/>
        </authorList>
    </citation>
    <scope>NUCLEOTIDE SEQUENCE [LARGE SCALE GENOMIC DNA]</scope>
    <source>
        <strain evidence="10 11">DSM 20705</strain>
    </source>
</reference>
<dbReference type="HAMAP" id="MF_00140_B">
    <property type="entry name" value="Trp_tRNA_synth_B"/>
    <property type="match status" value="1"/>
</dbReference>
<keyword evidence="3 8" id="KW-0547">Nucleotide-binding</keyword>
<dbReference type="InterPro" id="IPR002305">
    <property type="entry name" value="aa-tRNA-synth_Ic"/>
</dbReference>
<dbReference type="PROSITE" id="PS00178">
    <property type="entry name" value="AA_TRNA_LIGASE_I"/>
    <property type="match status" value="1"/>
</dbReference>
<proteinExistence type="inferred from homology"/>
<evidence type="ECO:0000256" key="7">
    <source>
        <dbReference type="ARBA" id="ARBA00049929"/>
    </source>
</evidence>
<dbReference type="GO" id="GO:0005524">
    <property type="term" value="F:ATP binding"/>
    <property type="evidence" value="ECO:0007669"/>
    <property type="project" value="UniProtKB-UniRule"/>
</dbReference>
<gene>
    <name evidence="8" type="primary">trpS</name>
    <name evidence="10" type="ORF">C7381_10733</name>
</gene>
<keyword evidence="8" id="KW-0963">Cytoplasm</keyword>
<comment type="function">
    <text evidence="8">Catalyzes the attachment of tryptophan to tRNA(Trp).</text>
</comment>
<dbReference type="PRINTS" id="PR01039">
    <property type="entry name" value="TRNASYNTHTRP"/>
</dbReference>
<dbReference type="PANTHER" id="PTHR43766:SF1">
    <property type="entry name" value="TRYPTOPHAN--TRNA LIGASE, MITOCHONDRIAL"/>
    <property type="match status" value="1"/>
</dbReference>
<evidence type="ECO:0000256" key="4">
    <source>
        <dbReference type="ARBA" id="ARBA00022840"/>
    </source>
</evidence>
<keyword evidence="5 8" id="KW-0648">Protein biosynthesis</keyword>
<feature type="short sequence motif" description="'HIGH' region" evidence="8">
    <location>
        <begin position="10"/>
        <end position="18"/>
    </location>
</feature>
<name>A0A2U1E253_9FIRM</name>
<comment type="subcellular location">
    <subcellularLocation>
        <location evidence="8">Cytoplasm</location>
    </subcellularLocation>
</comment>
<evidence type="ECO:0000256" key="3">
    <source>
        <dbReference type="ARBA" id="ARBA00022741"/>
    </source>
</evidence>
<evidence type="ECO:0000256" key="2">
    <source>
        <dbReference type="ARBA" id="ARBA00022598"/>
    </source>
</evidence>
<dbReference type="InterPro" id="IPR050203">
    <property type="entry name" value="Trp-tRNA_synthetase"/>
</dbReference>
<feature type="binding site" evidence="8">
    <location>
        <begin position="193"/>
        <end position="197"/>
    </location>
    <ligand>
        <name>ATP</name>
        <dbReference type="ChEBI" id="CHEBI:30616"/>
    </ligand>
</feature>
<feature type="binding site" evidence="8">
    <location>
        <begin position="17"/>
        <end position="18"/>
    </location>
    <ligand>
        <name>ATP</name>
        <dbReference type="ChEBI" id="CHEBI:30616"/>
    </ligand>
</feature>
<evidence type="ECO:0000256" key="9">
    <source>
        <dbReference type="RuleBase" id="RU363036"/>
    </source>
</evidence>
<sequence>MKTVYSAIQPSGDLTIGNYLGALRNWKKLENDYRCIFGVADLHAITVRQDPEKLRERSKKLIAIYLANGLDPKKSIIYVNSHVPEHAELGWALHTYTSLGQLNRMHQFKSKIKDNEERANAGLYCYPVLMAADILLYDTDLVPVGDDQKQHVEITRDIAERFNGIYGDTFVMPEPLIGKMGNRIKSLQDPTIKMSKSDPNPAAYILLLEEYKDIKKKINRAVTDSVGEINYSEDQPGVSNLLEIYQSCTDENMEDILSKFEGKGYGDLKKAVIEAVENSIGPVRDKTNEFLQNEDYLIEVAHDGMIRAREVASKTLERVYEKIGFLRGM</sequence>
<dbReference type="EMBL" id="QEKV01000007">
    <property type="protein sequence ID" value="PVY94037.1"/>
    <property type="molecule type" value="Genomic_DNA"/>
</dbReference>
<feature type="binding site" evidence="8">
    <location>
        <position position="133"/>
    </location>
    <ligand>
        <name>L-tryptophan</name>
        <dbReference type="ChEBI" id="CHEBI:57912"/>
    </ligand>
</feature>
<comment type="catalytic activity">
    <reaction evidence="7 8">
        <text>tRNA(Trp) + L-tryptophan + ATP = L-tryptophyl-tRNA(Trp) + AMP + diphosphate + H(+)</text>
        <dbReference type="Rhea" id="RHEA:24080"/>
        <dbReference type="Rhea" id="RHEA-COMP:9671"/>
        <dbReference type="Rhea" id="RHEA-COMP:9705"/>
        <dbReference type="ChEBI" id="CHEBI:15378"/>
        <dbReference type="ChEBI" id="CHEBI:30616"/>
        <dbReference type="ChEBI" id="CHEBI:33019"/>
        <dbReference type="ChEBI" id="CHEBI:57912"/>
        <dbReference type="ChEBI" id="CHEBI:78442"/>
        <dbReference type="ChEBI" id="CHEBI:78535"/>
        <dbReference type="ChEBI" id="CHEBI:456215"/>
        <dbReference type="EC" id="6.1.1.2"/>
    </reaction>
</comment>
<dbReference type="Proteomes" id="UP000245793">
    <property type="component" value="Unassembled WGS sequence"/>
</dbReference>
<evidence type="ECO:0000256" key="8">
    <source>
        <dbReference type="HAMAP-Rule" id="MF_00140"/>
    </source>
</evidence>
<dbReference type="InterPro" id="IPR001412">
    <property type="entry name" value="aa-tRNA-synth_I_CS"/>
</dbReference>
<dbReference type="Pfam" id="PF00579">
    <property type="entry name" value="tRNA-synt_1b"/>
    <property type="match status" value="1"/>
</dbReference>
<keyword evidence="11" id="KW-1185">Reference proteome</keyword>
<evidence type="ECO:0000313" key="11">
    <source>
        <dbReference type="Proteomes" id="UP000245793"/>
    </source>
</evidence>
<dbReference type="FunFam" id="1.10.240.10:FF:000002">
    <property type="entry name" value="Tryptophan--tRNA ligase"/>
    <property type="match status" value="1"/>
</dbReference>